<organism evidence="2 3">
    <name type="scientific">Rhodococcus tukisamuensis</name>
    <dbReference type="NCBI Taxonomy" id="168276"/>
    <lineage>
        <taxon>Bacteria</taxon>
        <taxon>Bacillati</taxon>
        <taxon>Actinomycetota</taxon>
        <taxon>Actinomycetes</taxon>
        <taxon>Mycobacteriales</taxon>
        <taxon>Nocardiaceae</taxon>
        <taxon>Rhodococcus</taxon>
    </lineage>
</organism>
<dbReference type="STRING" id="168276.SAMN05444580_105186"/>
<protein>
    <recommendedName>
        <fullName evidence="4">DUF4337 domain-containing protein</fullName>
    </recommendedName>
</protein>
<evidence type="ECO:0000256" key="1">
    <source>
        <dbReference type="SAM" id="Phobius"/>
    </source>
</evidence>
<name>A0A1G6W0N1_9NOCA</name>
<evidence type="ECO:0008006" key="4">
    <source>
        <dbReference type="Google" id="ProtNLM"/>
    </source>
</evidence>
<reference evidence="2 3" key="1">
    <citation type="submission" date="2016-10" db="EMBL/GenBank/DDBJ databases">
        <authorList>
            <person name="de Groot N.N."/>
        </authorList>
    </citation>
    <scope>NUCLEOTIDE SEQUENCE [LARGE SCALE GENOMIC DNA]</scope>
    <source>
        <strain evidence="2 3">JCM 11308</strain>
    </source>
</reference>
<keyword evidence="1" id="KW-0812">Transmembrane</keyword>
<feature type="transmembrane region" description="Helical" evidence="1">
    <location>
        <begin position="26"/>
        <end position="45"/>
    </location>
</feature>
<proteinExistence type="predicted"/>
<gene>
    <name evidence="2" type="ORF">SAMN05444580_105186</name>
</gene>
<dbReference type="Proteomes" id="UP000199417">
    <property type="component" value="Unassembled WGS sequence"/>
</dbReference>
<accession>A0A1G6W0N1</accession>
<evidence type="ECO:0000313" key="2">
    <source>
        <dbReference type="EMBL" id="SDD58777.1"/>
    </source>
</evidence>
<dbReference type="RefSeq" id="WP_092776094.1">
    <property type="nucleotide sequence ID" value="NZ_FNAB01000005.1"/>
</dbReference>
<dbReference type="Pfam" id="PF19626">
    <property type="entry name" value="DUF6131"/>
    <property type="match status" value="1"/>
</dbReference>
<dbReference type="AlphaFoldDB" id="A0A1G6W0N1"/>
<keyword evidence="1" id="KW-0472">Membrane</keyword>
<dbReference type="EMBL" id="FNAB01000005">
    <property type="protein sequence ID" value="SDD58777.1"/>
    <property type="molecule type" value="Genomic_DNA"/>
</dbReference>
<evidence type="ECO:0000313" key="3">
    <source>
        <dbReference type="Proteomes" id="UP000199417"/>
    </source>
</evidence>
<dbReference type="InterPro" id="IPR046134">
    <property type="entry name" value="DUF6131"/>
</dbReference>
<keyword evidence="3" id="KW-1185">Reference proteome</keyword>
<sequence length="51" mass="5457">MIILGVILLILGFVFGIPVLWTIGIILLVVGLILMLLGAAGHAVGGRRHYY</sequence>
<keyword evidence="1" id="KW-1133">Transmembrane helix</keyword>